<dbReference type="GO" id="GO:0080120">
    <property type="term" value="P:CAAX-box protein maturation"/>
    <property type="evidence" value="ECO:0007669"/>
    <property type="project" value="UniProtKB-ARBA"/>
</dbReference>
<keyword evidence="4" id="KW-1185">Reference proteome</keyword>
<feature type="transmembrane region" description="Helical" evidence="1">
    <location>
        <begin position="44"/>
        <end position="66"/>
    </location>
</feature>
<evidence type="ECO:0000256" key="1">
    <source>
        <dbReference type="SAM" id="Phobius"/>
    </source>
</evidence>
<protein>
    <submittedName>
        <fullName evidence="3">CPBP family intramembrane metalloprotease</fullName>
    </submittedName>
</protein>
<dbReference type="EMBL" id="QRBB01000001">
    <property type="protein sequence ID" value="RDS77975.1"/>
    <property type="molecule type" value="Genomic_DNA"/>
</dbReference>
<dbReference type="GO" id="GO:0006508">
    <property type="term" value="P:proteolysis"/>
    <property type="evidence" value="ECO:0007669"/>
    <property type="project" value="UniProtKB-KW"/>
</dbReference>
<dbReference type="InterPro" id="IPR003675">
    <property type="entry name" value="Rce1/LyrA-like_dom"/>
</dbReference>
<feature type="transmembrane region" description="Helical" evidence="1">
    <location>
        <begin position="118"/>
        <end position="135"/>
    </location>
</feature>
<gene>
    <name evidence="3" type="ORF">DL238_10435</name>
</gene>
<keyword evidence="1" id="KW-0812">Transmembrane</keyword>
<dbReference type="OrthoDB" id="118729at2"/>
<dbReference type="RefSeq" id="WP_115492205.1">
    <property type="nucleotide sequence ID" value="NZ_JACHWW010000001.1"/>
</dbReference>
<keyword evidence="3" id="KW-0378">Hydrolase</keyword>
<sequence length="200" mass="21360">MPGRAALLGLLTLQAVAFTVTGLVLWRLSGRPNDAFVSFHTDEIVSGIALAGVLVGVAYAAFKGLPRLSERLVRAQADNFAFLEKPLPLWAIVMVSLGAGIGEEALFRAGVQTLASDYVGVPLAIGIASALFAIVHLAKSPIAMIIFAIGVLFGYLYWISGSLLTVMIAHALYDVFALWYVQKEMHRLGVFAPKEGADES</sequence>
<keyword evidence="1" id="KW-1133">Transmembrane helix</keyword>
<keyword evidence="1" id="KW-0472">Membrane</keyword>
<keyword evidence="3" id="KW-0645">Protease</keyword>
<feature type="domain" description="CAAX prenyl protease 2/Lysostaphin resistance protein A-like" evidence="2">
    <location>
        <begin position="87"/>
        <end position="176"/>
    </location>
</feature>
<evidence type="ECO:0000313" key="3">
    <source>
        <dbReference type="EMBL" id="RDS77975.1"/>
    </source>
</evidence>
<proteinExistence type="predicted"/>
<comment type="caution">
    <text evidence="3">The sequence shown here is derived from an EMBL/GenBank/DDBJ whole genome shotgun (WGS) entry which is preliminary data.</text>
</comment>
<dbReference type="AlphaFoldDB" id="A0A395LMJ0"/>
<feature type="transmembrane region" description="Helical" evidence="1">
    <location>
        <begin position="142"/>
        <end position="158"/>
    </location>
</feature>
<dbReference type="Pfam" id="PF02517">
    <property type="entry name" value="Rce1-like"/>
    <property type="match status" value="1"/>
</dbReference>
<dbReference type="GO" id="GO:0008237">
    <property type="term" value="F:metallopeptidase activity"/>
    <property type="evidence" value="ECO:0007669"/>
    <property type="project" value="UniProtKB-KW"/>
</dbReference>
<organism evidence="3 4">
    <name type="scientific">Alteriqipengyuania lutimaris</name>
    <dbReference type="NCBI Taxonomy" id="1538146"/>
    <lineage>
        <taxon>Bacteria</taxon>
        <taxon>Pseudomonadati</taxon>
        <taxon>Pseudomonadota</taxon>
        <taxon>Alphaproteobacteria</taxon>
        <taxon>Sphingomonadales</taxon>
        <taxon>Erythrobacteraceae</taxon>
        <taxon>Alteriqipengyuania</taxon>
    </lineage>
</organism>
<keyword evidence="3" id="KW-0482">Metalloprotease</keyword>
<name>A0A395LMJ0_9SPHN</name>
<accession>A0A395LMJ0</accession>
<reference evidence="3 4" key="1">
    <citation type="submission" date="2018-07" db="EMBL/GenBank/DDBJ databases">
        <title>Erythrobacter nanhaiensis sp. nov., a novel member of the genus Erythrobacter isolated from the South China Sea.</title>
        <authorList>
            <person name="Chen X."/>
            <person name="Liu J."/>
        </authorList>
    </citation>
    <scope>NUCLEOTIDE SEQUENCE [LARGE SCALE GENOMIC DNA]</scope>
    <source>
        <strain evidence="3 4">S-5</strain>
    </source>
</reference>
<evidence type="ECO:0000259" key="2">
    <source>
        <dbReference type="Pfam" id="PF02517"/>
    </source>
</evidence>
<feature type="transmembrane region" description="Helical" evidence="1">
    <location>
        <begin position="87"/>
        <end position="106"/>
    </location>
</feature>
<dbReference type="Proteomes" id="UP000254101">
    <property type="component" value="Unassembled WGS sequence"/>
</dbReference>
<evidence type="ECO:0000313" key="4">
    <source>
        <dbReference type="Proteomes" id="UP000254101"/>
    </source>
</evidence>
<dbReference type="GO" id="GO:0004175">
    <property type="term" value="F:endopeptidase activity"/>
    <property type="evidence" value="ECO:0007669"/>
    <property type="project" value="UniProtKB-ARBA"/>
</dbReference>